<evidence type="ECO:0000256" key="3">
    <source>
        <dbReference type="RuleBase" id="RU000389"/>
    </source>
</evidence>
<keyword evidence="3" id="KW-0281">Fimbrium</keyword>
<proteinExistence type="inferred from homology"/>
<evidence type="ECO:0000313" key="5">
    <source>
        <dbReference type="EMBL" id="MFC3551572.1"/>
    </source>
</evidence>
<feature type="transmembrane region" description="Helical" evidence="4">
    <location>
        <begin position="12"/>
        <end position="30"/>
    </location>
</feature>
<name>A0ABV7RSD4_9GAMM</name>
<gene>
    <name evidence="5" type="ORF">ACFOLC_11185</name>
</gene>
<dbReference type="EMBL" id="JBHRXK010000004">
    <property type="protein sequence ID" value="MFC3551572.1"/>
    <property type="molecule type" value="Genomic_DNA"/>
</dbReference>
<keyword evidence="4" id="KW-0812">Transmembrane</keyword>
<dbReference type="Gene3D" id="3.30.700.10">
    <property type="entry name" value="Glycoprotein, Type 4 Pilin"/>
    <property type="match status" value="1"/>
</dbReference>
<reference evidence="6" key="1">
    <citation type="journal article" date="2019" name="Int. J. Syst. Evol. Microbiol.">
        <title>The Global Catalogue of Microorganisms (GCM) 10K type strain sequencing project: providing services to taxonomists for standard genome sequencing and annotation.</title>
        <authorList>
            <consortium name="The Broad Institute Genomics Platform"/>
            <consortium name="The Broad Institute Genome Sequencing Center for Infectious Disease"/>
            <person name="Wu L."/>
            <person name="Ma J."/>
        </authorList>
    </citation>
    <scope>NUCLEOTIDE SEQUENCE [LARGE SCALE GENOMIC DNA]</scope>
    <source>
        <strain evidence="6">KCTC 42875</strain>
    </source>
</reference>
<keyword evidence="6" id="KW-1185">Reference proteome</keyword>
<protein>
    <submittedName>
        <fullName evidence="5">Pilin</fullName>
    </submittedName>
</protein>
<comment type="caution">
    <text evidence="5">The sequence shown here is derived from an EMBL/GenBank/DDBJ whole genome shotgun (WGS) entry which is preliminary data.</text>
</comment>
<sequence>MRDNKGFTLIELMIVVAIISILAAIALPAYQDYAIRSQVTAGLSEISGGRSTFETQVVANSRTTFNVEEIGLQKSTPRCEIKMTPGATGYIRCALKGNPRISGKTIEIARNGSGAWGCRMDASIPTKYRPDGCS</sequence>
<dbReference type="PROSITE" id="PS00409">
    <property type="entry name" value="PROKAR_NTER_METHYL"/>
    <property type="match status" value="1"/>
</dbReference>
<keyword evidence="4" id="KW-0472">Membrane</keyword>
<evidence type="ECO:0000256" key="1">
    <source>
        <dbReference type="ARBA" id="ARBA00005233"/>
    </source>
</evidence>
<dbReference type="NCBIfam" id="TIGR02532">
    <property type="entry name" value="IV_pilin_GFxxxE"/>
    <property type="match status" value="1"/>
</dbReference>
<evidence type="ECO:0000256" key="2">
    <source>
        <dbReference type="ARBA" id="ARBA00022481"/>
    </source>
</evidence>
<comment type="similarity">
    <text evidence="1 3">Belongs to the N-Me-Phe pilin family.</text>
</comment>
<dbReference type="SUPFAM" id="SSF54523">
    <property type="entry name" value="Pili subunits"/>
    <property type="match status" value="1"/>
</dbReference>
<evidence type="ECO:0000313" key="6">
    <source>
        <dbReference type="Proteomes" id="UP001595740"/>
    </source>
</evidence>
<dbReference type="InterPro" id="IPR045584">
    <property type="entry name" value="Pilin-like"/>
</dbReference>
<dbReference type="Pfam" id="PF00114">
    <property type="entry name" value="Pilin"/>
    <property type="match status" value="1"/>
</dbReference>
<dbReference type="RefSeq" id="WP_386759331.1">
    <property type="nucleotide sequence ID" value="NZ_JBHRXK010000004.1"/>
</dbReference>
<keyword evidence="2" id="KW-0488">Methylation</keyword>
<organism evidence="5 6">
    <name type="scientific">Lysobacter cavernae</name>
    <dbReference type="NCBI Taxonomy" id="1685901"/>
    <lineage>
        <taxon>Bacteria</taxon>
        <taxon>Pseudomonadati</taxon>
        <taxon>Pseudomonadota</taxon>
        <taxon>Gammaproteobacteria</taxon>
        <taxon>Lysobacterales</taxon>
        <taxon>Lysobacteraceae</taxon>
        <taxon>Lysobacter</taxon>
    </lineage>
</organism>
<dbReference type="InterPro" id="IPR001082">
    <property type="entry name" value="Pilin"/>
</dbReference>
<evidence type="ECO:0000256" key="4">
    <source>
        <dbReference type="SAM" id="Phobius"/>
    </source>
</evidence>
<keyword evidence="4" id="KW-1133">Transmembrane helix</keyword>
<dbReference type="Pfam" id="PF07963">
    <property type="entry name" value="N_methyl"/>
    <property type="match status" value="1"/>
</dbReference>
<dbReference type="InterPro" id="IPR012902">
    <property type="entry name" value="N_methyl_site"/>
</dbReference>
<dbReference type="Proteomes" id="UP001595740">
    <property type="component" value="Unassembled WGS sequence"/>
</dbReference>
<accession>A0ABV7RSD4</accession>